<dbReference type="PROSITE" id="PS50089">
    <property type="entry name" value="ZF_RING_2"/>
    <property type="match status" value="1"/>
</dbReference>
<keyword evidence="1" id="KW-0862">Zinc</keyword>
<comment type="caution">
    <text evidence="3">The sequence shown here is derived from an EMBL/GenBank/DDBJ whole genome shotgun (WGS) entry which is preliminary data.</text>
</comment>
<evidence type="ECO:0000256" key="1">
    <source>
        <dbReference type="PROSITE-ProRule" id="PRU00175"/>
    </source>
</evidence>
<dbReference type="GO" id="GO:0016740">
    <property type="term" value="F:transferase activity"/>
    <property type="evidence" value="ECO:0007669"/>
    <property type="project" value="InterPro"/>
</dbReference>
<evidence type="ECO:0000313" key="4">
    <source>
        <dbReference type="Proteomes" id="UP000436088"/>
    </source>
</evidence>
<sequence length="131" mass="14552">MNCVKISLIEWQNHPDANILMTSVTGHGLLQSTPGATNGLDRLTIDAYPASSLGSSRCLPNPNDNVCSIFLCEYQANEMLRTIPNCNHYFHADCIDQWLKLNVACPIRRDKFEELPYLALSSVRSVVGLSL</sequence>
<dbReference type="GO" id="GO:0008270">
    <property type="term" value="F:zinc ion binding"/>
    <property type="evidence" value="ECO:0007669"/>
    <property type="project" value="UniProtKB-KW"/>
</dbReference>
<reference evidence="3" key="1">
    <citation type="submission" date="2019-09" db="EMBL/GenBank/DDBJ databases">
        <title>Draft genome information of white flower Hibiscus syriacus.</title>
        <authorList>
            <person name="Kim Y.-M."/>
        </authorList>
    </citation>
    <scope>NUCLEOTIDE SEQUENCE [LARGE SCALE GENOMIC DNA]</scope>
    <source>
        <strain evidence="3">YM2019G1</strain>
    </source>
</reference>
<evidence type="ECO:0000259" key="2">
    <source>
        <dbReference type="PROSITE" id="PS50089"/>
    </source>
</evidence>
<dbReference type="AlphaFoldDB" id="A0A6A2ZS61"/>
<dbReference type="Pfam" id="PF13639">
    <property type="entry name" value="zf-RING_2"/>
    <property type="match status" value="1"/>
</dbReference>
<gene>
    <name evidence="3" type="ORF">F3Y22_tig00110777pilonHSYRG00174</name>
</gene>
<protein>
    <submittedName>
        <fullName evidence="3">RING-H2 finger protein ATL69</fullName>
    </submittedName>
</protein>
<dbReference type="InterPro" id="IPR013083">
    <property type="entry name" value="Znf_RING/FYVE/PHD"/>
</dbReference>
<dbReference type="Gene3D" id="3.30.40.10">
    <property type="entry name" value="Zinc/RING finger domain, C3HC4 (zinc finger)"/>
    <property type="match status" value="1"/>
</dbReference>
<name>A0A6A2ZS61_HIBSY</name>
<evidence type="ECO:0000313" key="3">
    <source>
        <dbReference type="EMBL" id="KAE8694640.1"/>
    </source>
</evidence>
<keyword evidence="1" id="KW-0479">Metal-binding</keyword>
<accession>A0A6A2ZS61</accession>
<dbReference type="PANTHER" id="PTHR46592">
    <property type="entry name" value="RING-H2 FINGER PROTEIN ATL67"/>
    <property type="match status" value="1"/>
</dbReference>
<keyword evidence="1" id="KW-0863">Zinc-finger</keyword>
<dbReference type="EMBL" id="VEPZ02001107">
    <property type="protein sequence ID" value="KAE8694640.1"/>
    <property type="molecule type" value="Genomic_DNA"/>
</dbReference>
<organism evidence="3 4">
    <name type="scientific">Hibiscus syriacus</name>
    <name type="common">Rose of Sharon</name>
    <dbReference type="NCBI Taxonomy" id="106335"/>
    <lineage>
        <taxon>Eukaryota</taxon>
        <taxon>Viridiplantae</taxon>
        <taxon>Streptophyta</taxon>
        <taxon>Embryophyta</taxon>
        <taxon>Tracheophyta</taxon>
        <taxon>Spermatophyta</taxon>
        <taxon>Magnoliopsida</taxon>
        <taxon>eudicotyledons</taxon>
        <taxon>Gunneridae</taxon>
        <taxon>Pentapetalae</taxon>
        <taxon>rosids</taxon>
        <taxon>malvids</taxon>
        <taxon>Malvales</taxon>
        <taxon>Malvaceae</taxon>
        <taxon>Malvoideae</taxon>
        <taxon>Hibiscus</taxon>
    </lineage>
</organism>
<dbReference type="PANTHER" id="PTHR46592:SF14">
    <property type="entry name" value="RING-TYPE DOMAIN-CONTAINING PROTEIN"/>
    <property type="match status" value="1"/>
</dbReference>
<dbReference type="InterPro" id="IPR001841">
    <property type="entry name" value="Znf_RING"/>
</dbReference>
<dbReference type="Proteomes" id="UP000436088">
    <property type="component" value="Unassembled WGS sequence"/>
</dbReference>
<feature type="domain" description="RING-type" evidence="2">
    <location>
        <begin position="67"/>
        <end position="109"/>
    </location>
</feature>
<keyword evidence="4" id="KW-1185">Reference proteome</keyword>
<proteinExistence type="predicted"/>
<dbReference type="InterPro" id="IPR044289">
    <property type="entry name" value="ATL67-70"/>
</dbReference>
<dbReference type="GO" id="GO:0016567">
    <property type="term" value="P:protein ubiquitination"/>
    <property type="evidence" value="ECO:0007669"/>
    <property type="project" value="InterPro"/>
</dbReference>
<dbReference type="SUPFAM" id="SSF57850">
    <property type="entry name" value="RING/U-box"/>
    <property type="match status" value="1"/>
</dbReference>